<reference evidence="3 4" key="1">
    <citation type="submission" date="2018-11" db="EMBL/GenBank/DDBJ databases">
        <title>Aureibaculum marinum gen. nov., sp. nov., a member of the family Flavobacteriaceae isolated from the Bohai Sea.</title>
        <authorList>
            <person name="Ji X."/>
        </authorList>
    </citation>
    <scope>NUCLEOTIDE SEQUENCE [LARGE SCALE GENOMIC DNA]</scope>
    <source>
        <strain evidence="3 4">BH-SD17</strain>
    </source>
</reference>
<dbReference type="Proteomes" id="UP000270856">
    <property type="component" value="Unassembled WGS sequence"/>
</dbReference>
<name>A0A3N4P924_9FLAO</name>
<feature type="domain" description="PKD" evidence="2">
    <location>
        <begin position="393"/>
        <end position="447"/>
    </location>
</feature>
<dbReference type="InterPro" id="IPR000601">
    <property type="entry name" value="PKD_dom"/>
</dbReference>
<sequence>MKKIYLFIIFFLFLSLTSFAQKEASRWYFGDNAGLNFNSGVPVVDTNGALSTTEGCATISDIGGNLLFYTDGRTVWNKNHQKMPSGKGLLGDSSSSQSAIIVPNPTDTNIYYIFTVDWAVGENGLNYYTVDMTLDNGLGDVIGVNNSPKSTKLLSSPVSEKITAVKVKDEEAFWVIATKLGGFYVYKVDENGVQSIPVSGNSGFTNPDDMRGYLKTAPNGKFLVSANMTAGTFLYDFDNATGKVSNQRRLDLSGEFGYGVEFSPLSKKLYISTGNYNRNELSLEKLFRFSLDLPDLSISTINASRVEMHSYLNSRAALQVGLDGKIYRTVDNSPYLGVITNPDSEGATYSHKEVSLGGRNSTQGLPPFIQSFFAALINTENLCFGSETEFSIESNEPILSILWDFGDGATSTSLEPTHSYTSPGEYMVNVEVKTATELKTITQTVTIFDVPTVTTPVDLFQCDDDTDGFTPFNLKEAIPLMVDDSTDLNFTFYKTNSEAVEGNVVNAIKNSVQYSNNQTDKVYARVENNYGCEKIVEVNLKVTSTTISPTFMYTINICDGAKDGDDTNGFAVFNFSEATQTIIEQLPDNQNLEVSYYETMENALKEINAINPENYTNTTAFTQEIVVRIENKDNNKCLGLGYFVTLKVNALPEFELPQEAFICINNPSEPVTVSVQNPKEVYSYQWSDNNDNLLANGDTSFYNIVEPGTYKLTAYNTVTNCSRTKSVIVSTSNIATFKEFHVEDAIENNTVTVVVSGEGDYEYAIDDKFGPYQDQSIFQNVASGIHTIYIRDKKGCGVVEEEVSVIGFPKFFTPNGDGYNDTWQIDGISFQPSSLIYIFDRFGKLIVKLDPLGKGWDGRYRGKLLPESDYWFKVQLEDGRTLKGNFSLIRR</sequence>
<dbReference type="Pfam" id="PF13585">
    <property type="entry name" value="CHU_C"/>
    <property type="match status" value="1"/>
</dbReference>
<gene>
    <name evidence="3" type="ORF">EGM88_10975</name>
</gene>
<dbReference type="SUPFAM" id="SSF49299">
    <property type="entry name" value="PKD domain"/>
    <property type="match status" value="1"/>
</dbReference>
<feature type="chain" id="PRO_5018022539" evidence="1">
    <location>
        <begin position="21"/>
        <end position="891"/>
    </location>
</feature>
<protein>
    <submittedName>
        <fullName evidence="3">PKD domain-containing protein</fullName>
    </submittedName>
</protein>
<dbReference type="InterPro" id="IPR035986">
    <property type="entry name" value="PKD_dom_sf"/>
</dbReference>
<dbReference type="NCBIfam" id="TIGR04131">
    <property type="entry name" value="Bac_Flav_CTERM"/>
    <property type="match status" value="1"/>
</dbReference>
<dbReference type="InterPro" id="IPR013783">
    <property type="entry name" value="Ig-like_fold"/>
</dbReference>
<evidence type="ECO:0000259" key="2">
    <source>
        <dbReference type="PROSITE" id="PS50093"/>
    </source>
</evidence>
<organism evidence="3 4">
    <name type="scientific">Aureibaculum marinum</name>
    <dbReference type="NCBI Taxonomy" id="2487930"/>
    <lineage>
        <taxon>Bacteria</taxon>
        <taxon>Pseudomonadati</taxon>
        <taxon>Bacteroidota</taxon>
        <taxon>Flavobacteriia</taxon>
        <taxon>Flavobacteriales</taxon>
        <taxon>Flavobacteriaceae</taxon>
        <taxon>Aureibaculum</taxon>
    </lineage>
</organism>
<dbReference type="SMART" id="SM00089">
    <property type="entry name" value="PKD"/>
    <property type="match status" value="1"/>
</dbReference>
<dbReference type="AlphaFoldDB" id="A0A3N4P924"/>
<keyword evidence="4" id="KW-1185">Reference proteome</keyword>
<dbReference type="PROSITE" id="PS50093">
    <property type="entry name" value="PKD"/>
    <property type="match status" value="1"/>
</dbReference>
<feature type="signal peptide" evidence="1">
    <location>
        <begin position="1"/>
        <end position="20"/>
    </location>
</feature>
<evidence type="ECO:0000313" key="4">
    <source>
        <dbReference type="Proteomes" id="UP000270856"/>
    </source>
</evidence>
<proteinExistence type="predicted"/>
<evidence type="ECO:0000313" key="3">
    <source>
        <dbReference type="EMBL" id="RPD95983.1"/>
    </source>
</evidence>
<comment type="caution">
    <text evidence="3">The sequence shown here is derived from an EMBL/GenBank/DDBJ whole genome shotgun (WGS) entry which is preliminary data.</text>
</comment>
<dbReference type="Gene3D" id="2.60.40.10">
    <property type="entry name" value="Immunoglobulins"/>
    <property type="match status" value="1"/>
</dbReference>
<accession>A0A3N4P924</accession>
<dbReference type="InterPro" id="IPR026341">
    <property type="entry name" value="T9SS_type_B"/>
</dbReference>
<dbReference type="RefSeq" id="WP_123898332.1">
    <property type="nucleotide sequence ID" value="NZ_RPFJ01000014.1"/>
</dbReference>
<dbReference type="CDD" id="cd00146">
    <property type="entry name" value="PKD"/>
    <property type="match status" value="1"/>
</dbReference>
<evidence type="ECO:0000256" key="1">
    <source>
        <dbReference type="SAM" id="SignalP"/>
    </source>
</evidence>
<dbReference type="Pfam" id="PF18911">
    <property type="entry name" value="PKD_4"/>
    <property type="match status" value="1"/>
</dbReference>
<dbReference type="SUPFAM" id="SSF63829">
    <property type="entry name" value="Calcium-dependent phosphotriesterase"/>
    <property type="match status" value="1"/>
</dbReference>
<keyword evidence="1" id="KW-0732">Signal</keyword>
<dbReference type="InterPro" id="IPR022409">
    <property type="entry name" value="PKD/Chitinase_dom"/>
</dbReference>
<dbReference type="OrthoDB" id="9765926at2"/>
<dbReference type="EMBL" id="RPFJ01000014">
    <property type="protein sequence ID" value="RPD95983.1"/>
    <property type="molecule type" value="Genomic_DNA"/>
</dbReference>